<keyword evidence="5" id="KW-1185">Reference proteome</keyword>
<keyword evidence="2" id="KW-0472">Membrane</keyword>
<dbReference type="PANTHER" id="PTHR39405:SF1">
    <property type="entry name" value="DSC E3 UBIQUITIN LIGASE COMPLEX SUBUNIT 4"/>
    <property type="match status" value="1"/>
</dbReference>
<feature type="compositionally biased region" description="Basic and acidic residues" evidence="1">
    <location>
        <begin position="209"/>
        <end position="237"/>
    </location>
</feature>
<feature type="region of interest" description="Disordered" evidence="1">
    <location>
        <begin position="198"/>
        <end position="237"/>
    </location>
</feature>
<dbReference type="GO" id="GO:0044695">
    <property type="term" value="C:Dsc E3 ubiquitin ligase complex"/>
    <property type="evidence" value="ECO:0007669"/>
    <property type="project" value="InterPro"/>
</dbReference>
<dbReference type="EMBL" id="ML987190">
    <property type="protein sequence ID" value="KAF2255099.1"/>
    <property type="molecule type" value="Genomic_DNA"/>
</dbReference>
<organism evidence="4 5">
    <name type="scientific">Trematosphaeria pertusa</name>
    <dbReference type="NCBI Taxonomy" id="390896"/>
    <lineage>
        <taxon>Eukaryota</taxon>
        <taxon>Fungi</taxon>
        <taxon>Dikarya</taxon>
        <taxon>Ascomycota</taxon>
        <taxon>Pezizomycotina</taxon>
        <taxon>Dothideomycetes</taxon>
        <taxon>Pleosporomycetidae</taxon>
        <taxon>Pleosporales</taxon>
        <taxon>Massarineae</taxon>
        <taxon>Trematosphaeriaceae</taxon>
        <taxon>Trematosphaeria</taxon>
    </lineage>
</organism>
<dbReference type="InterPro" id="IPR013715">
    <property type="entry name" value="DUF1746"/>
</dbReference>
<feature type="transmembrane region" description="Helical" evidence="2">
    <location>
        <begin position="168"/>
        <end position="187"/>
    </location>
</feature>
<dbReference type="GO" id="GO:0032933">
    <property type="term" value="P:SREBP signaling pathway"/>
    <property type="evidence" value="ECO:0007669"/>
    <property type="project" value="InterPro"/>
</dbReference>
<feature type="compositionally biased region" description="Basic and acidic residues" evidence="1">
    <location>
        <begin position="38"/>
        <end position="47"/>
    </location>
</feature>
<feature type="region of interest" description="Disordered" evidence="1">
    <location>
        <begin position="1"/>
        <end position="47"/>
    </location>
</feature>
<dbReference type="RefSeq" id="XP_033690103.1">
    <property type="nucleotide sequence ID" value="XM_033823163.1"/>
</dbReference>
<evidence type="ECO:0000256" key="1">
    <source>
        <dbReference type="SAM" id="MobiDB-lite"/>
    </source>
</evidence>
<feature type="domain" description="DUF1746" evidence="3">
    <location>
        <begin position="66"/>
        <end position="182"/>
    </location>
</feature>
<keyword evidence="2" id="KW-1133">Transmembrane helix</keyword>
<dbReference type="GeneID" id="54576493"/>
<reference evidence="4" key="1">
    <citation type="journal article" date="2020" name="Stud. Mycol.">
        <title>101 Dothideomycetes genomes: a test case for predicting lifestyles and emergence of pathogens.</title>
        <authorList>
            <person name="Haridas S."/>
            <person name="Albert R."/>
            <person name="Binder M."/>
            <person name="Bloem J."/>
            <person name="Labutti K."/>
            <person name="Salamov A."/>
            <person name="Andreopoulos B."/>
            <person name="Baker S."/>
            <person name="Barry K."/>
            <person name="Bills G."/>
            <person name="Bluhm B."/>
            <person name="Cannon C."/>
            <person name="Castanera R."/>
            <person name="Culley D."/>
            <person name="Daum C."/>
            <person name="Ezra D."/>
            <person name="Gonzalez J."/>
            <person name="Henrissat B."/>
            <person name="Kuo A."/>
            <person name="Liang C."/>
            <person name="Lipzen A."/>
            <person name="Lutzoni F."/>
            <person name="Magnuson J."/>
            <person name="Mondo S."/>
            <person name="Nolan M."/>
            <person name="Ohm R."/>
            <person name="Pangilinan J."/>
            <person name="Park H.-J."/>
            <person name="Ramirez L."/>
            <person name="Alfaro M."/>
            <person name="Sun H."/>
            <person name="Tritt A."/>
            <person name="Yoshinaga Y."/>
            <person name="Zwiers L.-H."/>
            <person name="Turgeon B."/>
            <person name="Goodwin S."/>
            <person name="Spatafora J."/>
            <person name="Crous P."/>
            <person name="Grigoriev I."/>
        </authorList>
    </citation>
    <scope>NUCLEOTIDE SEQUENCE</scope>
    <source>
        <strain evidence="4">CBS 122368</strain>
    </source>
</reference>
<protein>
    <submittedName>
        <fullName evidence="4">DUF1746-domain-containing protein</fullName>
    </submittedName>
</protein>
<evidence type="ECO:0000313" key="5">
    <source>
        <dbReference type="Proteomes" id="UP000800094"/>
    </source>
</evidence>
<proteinExistence type="predicted"/>
<dbReference type="AlphaFoldDB" id="A0A6A6IX91"/>
<dbReference type="Proteomes" id="UP000800094">
    <property type="component" value="Unassembled WGS sequence"/>
</dbReference>
<evidence type="ECO:0000256" key="2">
    <source>
        <dbReference type="SAM" id="Phobius"/>
    </source>
</evidence>
<keyword evidence="2" id="KW-0812">Transmembrane</keyword>
<feature type="compositionally biased region" description="Basic and acidic residues" evidence="1">
    <location>
        <begin position="1"/>
        <end position="12"/>
    </location>
</feature>
<evidence type="ECO:0000259" key="3">
    <source>
        <dbReference type="Pfam" id="PF08508"/>
    </source>
</evidence>
<accession>A0A6A6IX91</accession>
<dbReference type="PANTHER" id="PTHR39405">
    <property type="entry name" value="DSC E3 UBIQUITIN LIGASE COMPLEX SUBUNIT 4"/>
    <property type="match status" value="1"/>
</dbReference>
<feature type="transmembrane region" description="Helical" evidence="2">
    <location>
        <begin position="117"/>
        <end position="137"/>
    </location>
</feature>
<dbReference type="InterPro" id="IPR038967">
    <property type="entry name" value="Dsc4-like"/>
</dbReference>
<dbReference type="Pfam" id="PF08508">
    <property type="entry name" value="DUF1746"/>
    <property type="match status" value="1"/>
</dbReference>
<sequence length="329" mass="36597">MNDEAESSRAGERYGNTATSDADLDDATTAAVDEGEDAAQREQRAKERRLDAKRKRVQFLEHLLRELDTLVFLELITLYYLDCSFFWFFVRAVIHLSILTPLPDMGLNRQNDVYKPYLPLLLFCFTANFLLHLIYAAPSAGEDTRGYLHGGLMIDFIGQKGPTSKWKLAGLDICLLILQLTMVSAQVKKRDLKRKLAKISGGSTASRPTEGDPPERSTDENAAREQDADAEERGVLRRTDTLSDIGADVDEEDALLSSSEAGHIDALDVLHSGQCVIGDFTLIDTLLREHEEYQTYRQTRADTGASSSIPPSTLRQLRTIRVRFGVGGG</sequence>
<dbReference type="OrthoDB" id="5428737at2759"/>
<feature type="compositionally biased region" description="Low complexity" evidence="1">
    <location>
        <begin position="17"/>
        <end position="32"/>
    </location>
</feature>
<gene>
    <name evidence="4" type="ORF">BU26DRAFT_416513</name>
</gene>
<name>A0A6A6IX91_9PLEO</name>
<evidence type="ECO:0000313" key="4">
    <source>
        <dbReference type="EMBL" id="KAF2255099.1"/>
    </source>
</evidence>
<dbReference type="GO" id="GO:0005783">
    <property type="term" value="C:endoplasmic reticulum"/>
    <property type="evidence" value="ECO:0007669"/>
    <property type="project" value="TreeGrafter"/>
</dbReference>